<evidence type="ECO:0000313" key="4">
    <source>
        <dbReference type="EMBL" id="CAJ1778983.1"/>
    </source>
</evidence>
<dbReference type="GO" id="GO:0004866">
    <property type="term" value="F:endopeptidase inhibitor activity"/>
    <property type="evidence" value="ECO:0007669"/>
    <property type="project" value="InterPro"/>
</dbReference>
<name>A0AA86V7Y6_9FABA</name>
<evidence type="ECO:0000256" key="3">
    <source>
        <dbReference type="SAM" id="SignalP"/>
    </source>
</evidence>
<evidence type="ECO:0000313" key="5">
    <source>
        <dbReference type="Proteomes" id="UP001189624"/>
    </source>
</evidence>
<dbReference type="Pfam" id="PF00197">
    <property type="entry name" value="Kunitz_legume"/>
    <property type="match status" value="1"/>
</dbReference>
<evidence type="ECO:0000256" key="2">
    <source>
        <dbReference type="ARBA" id="ARBA00023157"/>
    </source>
</evidence>
<sequence>MKSTTFFSLFLLSAFATYLPSTTVGFVLDTDGNPVVNGGVYHITPTVRVIGNGGGPEFAATGNETCPLTVVQNPSPFSNGLPVRMSSPARIPFISEGLNLNIGFLFVPPCASTPSIWTVVKGLGKRLSVKLTGYDNTIPGWFRIKTFGFGSYSLVFCPNRGTCGYVGIDNKRRFVVTKTEERRLPILFKRLSDASTATATATATA</sequence>
<gene>
    <name evidence="4" type="ORF">AYBTSS11_LOCUS19</name>
</gene>
<keyword evidence="3" id="KW-0732">Signal</keyword>
<dbReference type="PANTHER" id="PTHR33107:SF81">
    <property type="entry name" value="TRYPSIN INHIBITOR A"/>
    <property type="match status" value="1"/>
</dbReference>
<accession>A0AA86V7Y6</accession>
<dbReference type="AlphaFoldDB" id="A0AA86V7Y6"/>
<feature type="chain" id="PRO_5041710331" description="Kunitz inhibitor ST1-like" evidence="3">
    <location>
        <begin position="26"/>
        <end position="205"/>
    </location>
</feature>
<dbReference type="InterPro" id="IPR002160">
    <property type="entry name" value="Prot_inh_Kunz-lg"/>
</dbReference>
<comment type="similarity">
    <text evidence="1">Belongs to the protease inhibitor I3 (leguminous Kunitz-type inhibitor) family.</text>
</comment>
<dbReference type="InterPro" id="IPR011065">
    <property type="entry name" value="Kunitz_inhibitor_STI-like_sf"/>
</dbReference>
<evidence type="ECO:0008006" key="6">
    <source>
        <dbReference type="Google" id="ProtNLM"/>
    </source>
</evidence>
<keyword evidence="2" id="KW-1015">Disulfide bond</keyword>
<dbReference type="Gene3D" id="2.80.10.50">
    <property type="match status" value="1"/>
</dbReference>
<feature type="signal peptide" evidence="3">
    <location>
        <begin position="1"/>
        <end position="25"/>
    </location>
</feature>
<keyword evidence="5" id="KW-1185">Reference proteome</keyword>
<dbReference type="Proteomes" id="UP001189624">
    <property type="component" value="Chromosome 1"/>
</dbReference>
<proteinExistence type="inferred from homology"/>
<dbReference type="PROSITE" id="PS00283">
    <property type="entry name" value="SOYBEAN_KUNITZ"/>
    <property type="match status" value="1"/>
</dbReference>
<dbReference type="SMART" id="SM00452">
    <property type="entry name" value="STI"/>
    <property type="match status" value="1"/>
</dbReference>
<organism evidence="4 5">
    <name type="scientific">Sphenostylis stenocarpa</name>
    <dbReference type="NCBI Taxonomy" id="92480"/>
    <lineage>
        <taxon>Eukaryota</taxon>
        <taxon>Viridiplantae</taxon>
        <taxon>Streptophyta</taxon>
        <taxon>Embryophyta</taxon>
        <taxon>Tracheophyta</taxon>
        <taxon>Spermatophyta</taxon>
        <taxon>Magnoliopsida</taxon>
        <taxon>eudicotyledons</taxon>
        <taxon>Gunneridae</taxon>
        <taxon>Pentapetalae</taxon>
        <taxon>rosids</taxon>
        <taxon>fabids</taxon>
        <taxon>Fabales</taxon>
        <taxon>Fabaceae</taxon>
        <taxon>Papilionoideae</taxon>
        <taxon>50 kb inversion clade</taxon>
        <taxon>NPAAA clade</taxon>
        <taxon>indigoferoid/millettioid clade</taxon>
        <taxon>Phaseoleae</taxon>
        <taxon>Sphenostylis</taxon>
    </lineage>
</organism>
<dbReference type="Gramene" id="rna-AYBTSS11_LOCUS19">
    <property type="protein sequence ID" value="CAJ1778983.1"/>
    <property type="gene ID" value="gene-AYBTSS11_LOCUS19"/>
</dbReference>
<dbReference type="PANTHER" id="PTHR33107">
    <property type="entry name" value="KUNITZ TRYPSIN INHIBITOR 2"/>
    <property type="match status" value="1"/>
</dbReference>
<dbReference type="PRINTS" id="PR00291">
    <property type="entry name" value="KUNITZINHBTR"/>
</dbReference>
<reference evidence="4" key="1">
    <citation type="submission" date="2023-10" db="EMBL/GenBank/DDBJ databases">
        <authorList>
            <person name="Domelevo Entfellner J.-B."/>
        </authorList>
    </citation>
    <scope>NUCLEOTIDE SEQUENCE</scope>
</reference>
<dbReference type="CDD" id="cd23362">
    <property type="entry name" value="beta-trefoil_STI_WCI3-like"/>
    <property type="match status" value="1"/>
</dbReference>
<dbReference type="SUPFAM" id="SSF50386">
    <property type="entry name" value="STI-like"/>
    <property type="match status" value="1"/>
</dbReference>
<protein>
    <recommendedName>
        <fullName evidence="6">Kunitz inhibitor ST1-like</fullName>
    </recommendedName>
</protein>
<evidence type="ECO:0000256" key="1">
    <source>
        <dbReference type="ARBA" id="ARBA00005440"/>
    </source>
</evidence>
<dbReference type="EMBL" id="OY731398">
    <property type="protein sequence ID" value="CAJ1778983.1"/>
    <property type="molecule type" value="Genomic_DNA"/>
</dbReference>